<gene>
    <name evidence="7" type="primary">rplT</name>
    <name evidence="9" type="ORF">A6X21_17005</name>
</gene>
<dbReference type="Gene3D" id="1.10.1900.20">
    <property type="entry name" value="Ribosomal protein L20"/>
    <property type="match status" value="1"/>
</dbReference>
<comment type="function">
    <text evidence="7 8">Binds directly to 23S ribosomal RNA and is necessary for the in vitro assembly process of the 50S ribosomal subunit. It is not involved in the protein synthesizing functions of that subunit.</text>
</comment>
<dbReference type="Pfam" id="PF00453">
    <property type="entry name" value="Ribosomal_L20"/>
    <property type="match status" value="1"/>
</dbReference>
<dbReference type="PRINTS" id="PR00062">
    <property type="entry name" value="RIBOSOMALL20"/>
</dbReference>
<dbReference type="Gene3D" id="6.10.160.10">
    <property type="match status" value="1"/>
</dbReference>
<organism evidence="9 10">
    <name type="scientific">Planctopirus hydrillae</name>
    <dbReference type="NCBI Taxonomy" id="1841610"/>
    <lineage>
        <taxon>Bacteria</taxon>
        <taxon>Pseudomonadati</taxon>
        <taxon>Planctomycetota</taxon>
        <taxon>Planctomycetia</taxon>
        <taxon>Planctomycetales</taxon>
        <taxon>Planctomycetaceae</taxon>
        <taxon>Planctopirus</taxon>
    </lineage>
</organism>
<evidence type="ECO:0000256" key="4">
    <source>
        <dbReference type="ARBA" id="ARBA00022980"/>
    </source>
</evidence>
<comment type="similarity">
    <text evidence="1 7 8">Belongs to the bacterial ribosomal protein bL20 family.</text>
</comment>
<evidence type="ECO:0000256" key="8">
    <source>
        <dbReference type="RuleBase" id="RU000560"/>
    </source>
</evidence>
<dbReference type="EMBL" id="LYDR01000033">
    <property type="protein sequence ID" value="ODA35503.1"/>
    <property type="molecule type" value="Genomic_DNA"/>
</dbReference>
<dbReference type="NCBIfam" id="TIGR01032">
    <property type="entry name" value="rplT_bact"/>
    <property type="match status" value="1"/>
</dbReference>
<dbReference type="InterPro" id="IPR035566">
    <property type="entry name" value="Ribosomal_protein_bL20_C"/>
</dbReference>
<evidence type="ECO:0000256" key="5">
    <source>
        <dbReference type="ARBA" id="ARBA00023274"/>
    </source>
</evidence>
<dbReference type="GO" id="GO:0000027">
    <property type="term" value="P:ribosomal large subunit assembly"/>
    <property type="evidence" value="ECO:0007669"/>
    <property type="project" value="UniProtKB-UniRule"/>
</dbReference>
<dbReference type="CDD" id="cd07026">
    <property type="entry name" value="Ribosomal_L20"/>
    <property type="match status" value="1"/>
</dbReference>
<dbReference type="GO" id="GO:0003735">
    <property type="term" value="F:structural constituent of ribosome"/>
    <property type="evidence" value="ECO:0007669"/>
    <property type="project" value="InterPro"/>
</dbReference>
<dbReference type="GO" id="GO:0005840">
    <property type="term" value="C:ribosome"/>
    <property type="evidence" value="ECO:0007669"/>
    <property type="project" value="UniProtKB-KW"/>
</dbReference>
<dbReference type="SUPFAM" id="SSF74731">
    <property type="entry name" value="Ribosomal protein L20"/>
    <property type="match status" value="1"/>
</dbReference>
<dbReference type="Proteomes" id="UP000094828">
    <property type="component" value="Unassembled WGS sequence"/>
</dbReference>
<dbReference type="InterPro" id="IPR005813">
    <property type="entry name" value="Ribosomal_bL20"/>
</dbReference>
<dbReference type="OrthoDB" id="9808966at2"/>
<sequence length="130" mass="14976">MRISFAVARHKSHKRLFREARGQVGGRSKQIRLVKETVVRNRCFAFRDRRARKRDFRSLWITRITAAAQMRGLSYSRFINGMDLAGIKLNRKSLSELAIHHPTVFDEVANLVKAALQKNNVNFGRKLAAV</sequence>
<dbReference type="AlphaFoldDB" id="A0A1C3EQK0"/>
<dbReference type="FunFam" id="1.10.1900.20:FF:000001">
    <property type="entry name" value="50S ribosomal protein L20"/>
    <property type="match status" value="1"/>
</dbReference>
<comment type="caution">
    <text evidence="9">The sequence shown here is derived from an EMBL/GenBank/DDBJ whole genome shotgun (WGS) entry which is preliminary data.</text>
</comment>
<evidence type="ECO:0000313" key="9">
    <source>
        <dbReference type="EMBL" id="ODA35503.1"/>
    </source>
</evidence>
<protein>
    <recommendedName>
        <fullName evidence="6 7">Large ribosomal subunit protein bL20</fullName>
    </recommendedName>
</protein>
<evidence type="ECO:0000256" key="7">
    <source>
        <dbReference type="HAMAP-Rule" id="MF_00382"/>
    </source>
</evidence>
<evidence type="ECO:0000256" key="2">
    <source>
        <dbReference type="ARBA" id="ARBA00022730"/>
    </source>
</evidence>
<accession>A0A1C3EQK0</accession>
<keyword evidence="5 7" id="KW-0687">Ribonucleoprotein</keyword>
<dbReference type="STRING" id="1841610.A6X21_17005"/>
<dbReference type="RefSeq" id="WP_068845989.1">
    <property type="nucleotide sequence ID" value="NZ_LYDR01000033.1"/>
</dbReference>
<evidence type="ECO:0000256" key="1">
    <source>
        <dbReference type="ARBA" id="ARBA00007698"/>
    </source>
</evidence>
<evidence type="ECO:0000313" key="10">
    <source>
        <dbReference type="Proteomes" id="UP000094828"/>
    </source>
</evidence>
<dbReference type="HAMAP" id="MF_00382">
    <property type="entry name" value="Ribosomal_bL20"/>
    <property type="match status" value="1"/>
</dbReference>
<dbReference type="PANTHER" id="PTHR10986">
    <property type="entry name" value="39S RIBOSOMAL PROTEIN L20"/>
    <property type="match status" value="1"/>
</dbReference>
<evidence type="ECO:0000256" key="3">
    <source>
        <dbReference type="ARBA" id="ARBA00022884"/>
    </source>
</evidence>
<keyword evidence="4 7" id="KW-0689">Ribosomal protein</keyword>
<dbReference type="GO" id="GO:0019843">
    <property type="term" value="F:rRNA binding"/>
    <property type="evidence" value="ECO:0007669"/>
    <property type="project" value="UniProtKB-UniRule"/>
</dbReference>
<keyword evidence="10" id="KW-1185">Reference proteome</keyword>
<keyword evidence="2 7" id="KW-0699">rRNA-binding</keyword>
<evidence type="ECO:0000256" key="6">
    <source>
        <dbReference type="ARBA" id="ARBA00035172"/>
    </source>
</evidence>
<name>A0A1C3EQK0_9PLAN</name>
<keyword evidence="3 7" id="KW-0694">RNA-binding</keyword>
<dbReference type="GO" id="GO:1990904">
    <property type="term" value="C:ribonucleoprotein complex"/>
    <property type="evidence" value="ECO:0007669"/>
    <property type="project" value="UniProtKB-KW"/>
</dbReference>
<proteinExistence type="inferred from homology"/>
<reference evidence="9 10" key="1">
    <citation type="submission" date="2016-05" db="EMBL/GenBank/DDBJ databases">
        <title>Genomic and physiological characterization of Planctopirus sp. isolated from fresh water lake.</title>
        <authorList>
            <person name="Subhash Y."/>
            <person name="Ramana C."/>
        </authorList>
    </citation>
    <scope>NUCLEOTIDE SEQUENCE [LARGE SCALE GENOMIC DNA]</scope>
    <source>
        <strain evidence="9 10">JC280</strain>
    </source>
</reference>
<dbReference type="GO" id="GO:0006412">
    <property type="term" value="P:translation"/>
    <property type="evidence" value="ECO:0007669"/>
    <property type="project" value="InterPro"/>
</dbReference>